<dbReference type="OrthoDB" id="6115626at2759"/>
<evidence type="ECO:0000313" key="2">
    <source>
        <dbReference type="EMBL" id="VDI68971.1"/>
    </source>
</evidence>
<keyword evidence="3" id="KW-1185">Reference proteome</keyword>
<dbReference type="EMBL" id="UYJE01008974">
    <property type="protein sequence ID" value="VDI68971.1"/>
    <property type="molecule type" value="Genomic_DNA"/>
</dbReference>
<evidence type="ECO:0000256" key="1">
    <source>
        <dbReference type="SAM" id="Phobius"/>
    </source>
</evidence>
<comment type="caution">
    <text evidence="2">The sequence shown here is derived from an EMBL/GenBank/DDBJ whole genome shotgun (WGS) entry which is preliminary data.</text>
</comment>
<keyword evidence="1" id="KW-0812">Transmembrane</keyword>
<dbReference type="SUPFAM" id="SSF48726">
    <property type="entry name" value="Immunoglobulin"/>
    <property type="match status" value="1"/>
</dbReference>
<sequence length="306" mass="34561">MSSAISVFWTLDTHPATFGQNIRLTCDTGYNFTDSKDCPVRQWSGGPQHKGLVYNGYSSDNHKYEEYLNSQPNKFSLIIKNLTESDVDANYTCACGFNTFTKTLMLEGNLFYYPPTGIDALFTVANRKLRIRLEIDKVYPLPNCSLLIGARRKDNSLISRTIDNTYNRHVIYSVKYLYETDYTFENVDCDKLPMINCSFGEVAEPMVFKGNGSYKCSGDKGKIKVSDNIPYDFSNDVQTKEAASVTVEIILIVSAFLAILIFIIVLFLNRQSIRRRCSSNHQESSENGTTDALVHEADIVLNTLQT</sequence>
<dbReference type="Proteomes" id="UP000596742">
    <property type="component" value="Unassembled WGS sequence"/>
</dbReference>
<name>A0A8B6GSW9_MYTGA</name>
<proteinExistence type="predicted"/>
<keyword evidence="1" id="KW-0472">Membrane</keyword>
<gene>
    <name evidence="2" type="ORF">MGAL_10B013100</name>
</gene>
<evidence type="ECO:0000313" key="3">
    <source>
        <dbReference type="Proteomes" id="UP000596742"/>
    </source>
</evidence>
<dbReference type="AlphaFoldDB" id="A0A8B6GSW9"/>
<protein>
    <recommendedName>
        <fullName evidence="4">Ig-like domain-containing protein</fullName>
    </recommendedName>
</protein>
<accession>A0A8B6GSW9</accession>
<dbReference type="Gene3D" id="2.60.40.10">
    <property type="entry name" value="Immunoglobulins"/>
    <property type="match status" value="1"/>
</dbReference>
<reference evidence="2" key="1">
    <citation type="submission" date="2018-11" db="EMBL/GenBank/DDBJ databases">
        <authorList>
            <person name="Alioto T."/>
            <person name="Alioto T."/>
        </authorList>
    </citation>
    <scope>NUCLEOTIDE SEQUENCE</scope>
</reference>
<organism evidence="2 3">
    <name type="scientific">Mytilus galloprovincialis</name>
    <name type="common">Mediterranean mussel</name>
    <dbReference type="NCBI Taxonomy" id="29158"/>
    <lineage>
        <taxon>Eukaryota</taxon>
        <taxon>Metazoa</taxon>
        <taxon>Spiralia</taxon>
        <taxon>Lophotrochozoa</taxon>
        <taxon>Mollusca</taxon>
        <taxon>Bivalvia</taxon>
        <taxon>Autobranchia</taxon>
        <taxon>Pteriomorphia</taxon>
        <taxon>Mytilida</taxon>
        <taxon>Mytiloidea</taxon>
        <taxon>Mytilidae</taxon>
        <taxon>Mytilinae</taxon>
        <taxon>Mytilus</taxon>
    </lineage>
</organism>
<dbReference type="InterPro" id="IPR013783">
    <property type="entry name" value="Ig-like_fold"/>
</dbReference>
<keyword evidence="1" id="KW-1133">Transmembrane helix</keyword>
<dbReference type="InterPro" id="IPR036179">
    <property type="entry name" value="Ig-like_dom_sf"/>
</dbReference>
<evidence type="ECO:0008006" key="4">
    <source>
        <dbReference type="Google" id="ProtNLM"/>
    </source>
</evidence>
<feature type="transmembrane region" description="Helical" evidence="1">
    <location>
        <begin position="249"/>
        <end position="268"/>
    </location>
</feature>